<dbReference type="EMBL" id="RSTN01000018">
    <property type="protein sequence ID" value="MIU21538.1"/>
    <property type="molecule type" value="Genomic_DNA"/>
</dbReference>
<gene>
    <name evidence="1" type="ORF">ASQ14_18015</name>
</gene>
<dbReference type="Proteomes" id="UP000885410">
    <property type="component" value="Unassembled WGS sequence"/>
</dbReference>
<protein>
    <submittedName>
        <fullName evidence="1">Uncharacterized protein</fullName>
    </submittedName>
</protein>
<name>A0A402UHG3_SALER</name>
<evidence type="ECO:0000313" key="1">
    <source>
        <dbReference type="EMBL" id="MIU21538.1"/>
    </source>
</evidence>
<organism evidence="1">
    <name type="scientific">Salmonella enterica</name>
    <name type="common">Salmonella choleraesuis</name>
    <dbReference type="NCBI Taxonomy" id="28901"/>
    <lineage>
        <taxon>Bacteria</taxon>
        <taxon>Pseudomonadati</taxon>
        <taxon>Pseudomonadota</taxon>
        <taxon>Gammaproteobacteria</taxon>
        <taxon>Enterobacterales</taxon>
        <taxon>Enterobacteriaceae</taxon>
        <taxon>Salmonella</taxon>
    </lineage>
</organism>
<proteinExistence type="predicted"/>
<dbReference type="AlphaFoldDB" id="A0A402UHG3"/>
<dbReference type="RefSeq" id="WP_079831306.1">
    <property type="nucleotide sequence ID" value="NZ_JARFRY010000014.1"/>
</dbReference>
<comment type="caution">
    <text evidence="1">The sequence shown here is derived from an EMBL/GenBank/DDBJ whole genome shotgun (WGS) entry which is preliminary data.</text>
</comment>
<sequence length="139" mass="16011">MATLDEVFWKFGYTSEAAQLLEVELINVLIEHEMKQGEDIPTLKEKFLNFDKLTLGRLSNLLRKKGVADDETLQHVELALSARNYLAHDFFRAHNFAKDTPAGRQKMLDDLQKTHNIIFEAYRKVLLISGIKIPPLEDD</sequence>
<reference evidence="1" key="1">
    <citation type="submission" date="2018-08" db="EMBL/GenBank/DDBJ databases">
        <authorList>
            <consortium name="GenomeTrakr network: Whole genome sequencing for foodborne pathogen traceback"/>
        </authorList>
    </citation>
    <scope>NUCLEOTIDE SEQUENCE [LARGE SCALE GENOMIC DNA]</scope>
    <source>
        <strain evidence="1">ADRDL-15-6557</strain>
    </source>
</reference>
<accession>A0A402UHG3</accession>